<feature type="binding site" evidence="5">
    <location>
        <begin position="101"/>
        <end position="104"/>
    </location>
    <ligand>
        <name>NADP(+)</name>
        <dbReference type="ChEBI" id="CHEBI:58349"/>
    </ligand>
</feature>
<dbReference type="InterPro" id="IPR036291">
    <property type="entry name" value="NAD(P)-bd_dom_sf"/>
</dbReference>
<dbReference type="InterPro" id="IPR001509">
    <property type="entry name" value="Epimerase_deHydtase"/>
</dbReference>
<dbReference type="EC" id="1.1.1.271" evidence="5"/>
<reference evidence="7 8" key="1">
    <citation type="submission" date="2018-09" db="EMBL/GenBank/DDBJ databases">
        <title>Acidovorax cavernicola nov. sp. isolated from Gruta de las Maravillas (Aracena, Spain).</title>
        <authorList>
            <person name="Jurado V."/>
            <person name="Gutierrez-Patricio S."/>
            <person name="Gonzalez-Pimentel J.L."/>
            <person name="Miller A.Z."/>
            <person name="Laiz L."/>
            <person name="Saiz-Jimenez C."/>
        </authorList>
    </citation>
    <scope>NUCLEOTIDE SEQUENCE [LARGE SCALE GENOMIC DNA]</scope>
    <source>
        <strain evidence="7 8">1011MAR4D40.2</strain>
    </source>
</reference>
<proteinExistence type="inferred from homology"/>
<feature type="binding site" evidence="5">
    <location>
        <begin position="163"/>
        <end position="166"/>
    </location>
    <ligand>
        <name>NADP(+)</name>
        <dbReference type="ChEBI" id="CHEBI:58349"/>
    </ligand>
</feature>
<dbReference type="SUPFAM" id="SSF51735">
    <property type="entry name" value="NAD(P)-binding Rossmann-fold domains"/>
    <property type="match status" value="1"/>
</dbReference>
<feature type="domain" description="NAD-dependent epimerase/dehydratase" evidence="6">
    <location>
        <begin position="3"/>
        <end position="229"/>
    </location>
</feature>
<dbReference type="GO" id="GO:0016853">
    <property type="term" value="F:isomerase activity"/>
    <property type="evidence" value="ECO:0007669"/>
    <property type="project" value="UniProtKB-KW"/>
</dbReference>
<dbReference type="Gene3D" id="3.90.25.10">
    <property type="entry name" value="UDP-galactose 4-epimerase, domain 1"/>
    <property type="match status" value="1"/>
</dbReference>
<dbReference type="PANTHER" id="PTHR43238:SF1">
    <property type="entry name" value="GDP-L-FUCOSE SYNTHASE"/>
    <property type="match status" value="1"/>
</dbReference>
<feature type="binding site" evidence="5">
    <location>
        <position position="187"/>
    </location>
    <ligand>
        <name>substrate</name>
    </ligand>
</feature>
<keyword evidence="8" id="KW-1185">Reference proteome</keyword>
<keyword evidence="2 5" id="KW-0521">NADP</keyword>
<dbReference type="RefSeq" id="WP_119552177.1">
    <property type="nucleotide sequence ID" value="NZ_QXMN01000002.1"/>
</dbReference>
<protein>
    <recommendedName>
        <fullName evidence="5">GDP-L-fucose synthase</fullName>
        <ecNumber evidence="5">1.1.1.271</ecNumber>
    </recommendedName>
    <alternativeName>
        <fullName evidence="5">GDP-4-keto-6-deoxy-D-mannose-3,5-epimerase-4-reductase</fullName>
    </alternativeName>
</protein>
<comment type="function">
    <text evidence="5">Catalyzes the two-step NADP-dependent conversion of GDP-4-dehydro-6-deoxy-D-mannose to GDP-fucose, involving an epimerase and a reductase reaction.</text>
</comment>
<feature type="binding site" evidence="5">
    <location>
        <position position="209"/>
    </location>
    <ligand>
        <name>substrate</name>
    </ligand>
</feature>
<dbReference type="Proteomes" id="UP000265619">
    <property type="component" value="Unassembled WGS sequence"/>
</dbReference>
<dbReference type="Gene3D" id="3.40.50.720">
    <property type="entry name" value="NAD(P)-binding Rossmann-like Domain"/>
    <property type="match status" value="1"/>
</dbReference>
<name>A0A9X8GX08_9BURK</name>
<feature type="site" description="Important for catalytic activity" evidence="5">
    <location>
        <position position="103"/>
    </location>
</feature>
<evidence type="ECO:0000313" key="7">
    <source>
        <dbReference type="EMBL" id="RIX84821.1"/>
    </source>
</evidence>
<dbReference type="AlphaFoldDB" id="A0A9X8GX08"/>
<evidence type="ECO:0000256" key="4">
    <source>
        <dbReference type="ARBA" id="ARBA00023235"/>
    </source>
</evidence>
<feature type="binding site" evidence="5">
    <location>
        <position position="278"/>
    </location>
    <ligand>
        <name>substrate</name>
    </ligand>
</feature>
<organism evidence="7 8">
    <name type="scientific">Acidovorax cavernicola</name>
    <dbReference type="NCBI Taxonomy" id="1675792"/>
    <lineage>
        <taxon>Bacteria</taxon>
        <taxon>Pseudomonadati</taxon>
        <taxon>Pseudomonadota</taxon>
        <taxon>Betaproteobacteria</taxon>
        <taxon>Burkholderiales</taxon>
        <taxon>Comamonadaceae</taxon>
        <taxon>Acidovorax</taxon>
    </lineage>
</organism>
<feature type="binding site" evidence="5">
    <location>
        <position position="136"/>
    </location>
    <ligand>
        <name>NADP(+)</name>
        <dbReference type="ChEBI" id="CHEBI:58349"/>
    </ligand>
</feature>
<feature type="site" description="Important for catalytic activity" evidence="5">
    <location>
        <position position="105"/>
    </location>
</feature>
<feature type="binding site" evidence="5">
    <location>
        <position position="179"/>
    </location>
    <ligand>
        <name>NADP(+)</name>
        <dbReference type="ChEBI" id="CHEBI:58349"/>
    </ligand>
</feature>
<comment type="caution">
    <text evidence="7">The sequence shown here is derived from an EMBL/GenBank/DDBJ whole genome shotgun (WGS) entry which is preliminary data.</text>
</comment>
<dbReference type="GO" id="GO:0070401">
    <property type="term" value="F:NADP+ binding"/>
    <property type="evidence" value="ECO:0007669"/>
    <property type="project" value="UniProtKB-UniRule"/>
</dbReference>
<accession>A0A9X8GX08</accession>
<evidence type="ECO:0000256" key="2">
    <source>
        <dbReference type="ARBA" id="ARBA00022857"/>
    </source>
</evidence>
<evidence type="ECO:0000256" key="5">
    <source>
        <dbReference type="HAMAP-Rule" id="MF_00956"/>
    </source>
</evidence>
<keyword evidence="5" id="KW-0511">Multifunctional enzyme</keyword>
<comment type="pathway">
    <text evidence="5">Nucleotide-sugar biosynthesis; GDP-L-fucose biosynthesis via de novo pathway; GDP-L-fucose from GDP-alpha-D-mannose: step 2/2.</text>
</comment>
<evidence type="ECO:0000313" key="8">
    <source>
        <dbReference type="Proteomes" id="UP000265619"/>
    </source>
</evidence>
<feature type="active site" description="Proton donor/acceptor" evidence="5">
    <location>
        <position position="132"/>
    </location>
</feature>
<comment type="similarity">
    <text evidence="1 5">Belongs to the NAD(P)-dependent epimerase/dehydratase family. Fucose synthase subfamily.</text>
</comment>
<feature type="binding site" evidence="5">
    <location>
        <begin position="7"/>
        <end position="13"/>
    </location>
    <ligand>
        <name>NADP(+)</name>
        <dbReference type="ChEBI" id="CHEBI:58349"/>
    </ligand>
</feature>
<evidence type="ECO:0000259" key="6">
    <source>
        <dbReference type="Pfam" id="PF01370"/>
    </source>
</evidence>
<dbReference type="GO" id="GO:0042351">
    <property type="term" value="P:'de novo' GDP-L-fucose biosynthetic process"/>
    <property type="evidence" value="ECO:0007669"/>
    <property type="project" value="UniProtKB-UniRule"/>
</dbReference>
<dbReference type="InterPro" id="IPR028614">
    <property type="entry name" value="GDP_fucose/colitose_synth"/>
</dbReference>
<evidence type="ECO:0000256" key="3">
    <source>
        <dbReference type="ARBA" id="ARBA00023002"/>
    </source>
</evidence>
<dbReference type="OrthoDB" id="9811425at2"/>
<dbReference type="PANTHER" id="PTHR43238">
    <property type="entry name" value="GDP-L-FUCOSE SYNTHASE"/>
    <property type="match status" value="1"/>
</dbReference>
<dbReference type="Pfam" id="PF01370">
    <property type="entry name" value="Epimerase"/>
    <property type="match status" value="1"/>
</dbReference>
<keyword evidence="3 5" id="KW-0560">Oxidoreductase</keyword>
<evidence type="ECO:0000256" key="1">
    <source>
        <dbReference type="ARBA" id="ARBA00005959"/>
    </source>
</evidence>
<dbReference type="EMBL" id="QXMN01000002">
    <property type="protein sequence ID" value="RIX84821.1"/>
    <property type="molecule type" value="Genomic_DNA"/>
</dbReference>
<gene>
    <name evidence="5" type="primary">fcl</name>
    <name evidence="7" type="ORF">D3H34_04155</name>
</gene>
<comment type="catalytic activity">
    <reaction evidence="5">
        <text>GDP-beta-L-fucose + NADP(+) = GDP-4-dehydro-alpha-D-rhamnose + NADPH + H(+)</text>
        <dbReference type="Rhea" id="RHEA:18885"/>
        <dbReference type="ChEBI" id="CHEBI:15378"/>
        <dbReference type="ChEBI" id="CHEBI:57273"/>
        <dbReference type="ChEBI" id="CHEBI:57783"/>
        <dbReference type="ChEBI" id="CHEBI:57964"/>
        <dbReference type="ChEBI" id="CHEBI:58349"/>
        <dbReference type="EC" id="1.1.1.271"/>
    </reaction>
</comment>
<keyword evidence="4 5" id="KW-0413">Isomerase</keyword>
<dbReference type="CDD" id="cd05239">
    <property type="entry name" value="GDP_FS_SDR_e"/>
    <property type="match status" value="1"/>
</dbReference>
<feature type="binding site" evidence="5">
    <location>
        <position position="202"/>
    </location>
    <ligand>
        <name>substrate</name>
    </ligand>
</feature>
<sequence length="325" mass="35962">MRIYVAGHCGLVGQTLTRRLRELGHEVVTRSHAELDLLDQASVARFFATEPVDQVYVAAAKVGGIHANMTYPAQFIYENLLIAANITHQAFLANVKRLLFLGSSCIYPRLTDQPIREEALLTGKLEPTNEPYAIAKIAGIKLCESYNRQYGATHGVDFRSVMPSNLYGPGDNYHLENSHVVPALIQRFHLAKISRTPSVLIWGSGRARREFLYVDDMVQGCLDVMNLSRAAYDQHTDPMRGHINLGTGEDVSIAELVELVREVVGYEGSIRYDLAQPDGAPRKLLDVSRAASFGWRATVPLAEGLRRTYADYQAAPRTAAEAAHA</sequence>
<dbReference type="GO" id="GO:0050577">
    <property type="term" value="F:GDP-L-fucose synthase activity"/>
    <property type="evidence" value="ECO:0007669"/>
    <property type="project" value="UniProtKB-UniRule"/>
</dbReference>
<dbReference type="HAMAP" id="MF_00956">
    <property type="entry name" value="GDP_fucose_synth"/>
    <property type="match status" value="1"/>
</dbReference>